<gene>
    <name evidence="2" type="ORF">GCM10023329_51550</name>
</gene>
<dbReference type="InterPro" id="IPR006037">
    <property type="entry name" value="RCK_C"/>
</dbReference>
<dbReference type="InterPro" id="IPR058776">
    <property type="entry name" value="KhtT-like_N"/>
</dbReference>
<proteinExistence type="predicted"/>
<dbReference type="Pfam" id="PF02080">
    <property type="entry name" value="TrkA_C"/>
    <property type="match status" value="1"/>
</dbReference>
<dbReference type="EMBL" id="BAABJV010000020">
    <property type="protein sequence ID" value="GAA4792976.1"/>
    <property type="molecule type" value="Genomic_DNA"/>
</dbReference>
<dbReference type="RefSeq" id="WP_345615859.1">
    <property type="nucleotide sequence ID" value="NZ_BAABJV010000020.1"/>
</dbReference>
<dbReference type="PIRSF" id="PIRSF005028">
    <property type="entry name" value="KhtT"/>
    <property type="match status" value="1"/>
</dbReference>
<accession>A0ABP9BAS0</accession>
<feature type="domain" description="RCK C-terminal" evidence="1">
    <location>
        <begin position="74"/>
        <end position="160"/>
    </location>
</feature>
<protein>
    <submittedName>
        <fullName evidence="2">Cation:proton antiporter regulatory subunit</fullName>
    </submittedName>
</protein>
<dbReference type="SUPFAM" id="SSF116726">
    <property type="entry name" value="TrkA C-terminal domain-like"/>
    <property type="match status" value="1"/>
</dbReference>
<keyword evidence="3" id="KW-1185">Reference proteome</keyword>
<sequence length="161" mass="17134">MDVNEVLLPGVGLRYEFVNEEGERVGVVVRRTGGVELIVYEGPDPDDEARTVLRLTAEEADALAEMLGAPRIAERFADLSKEVPGLRAAQVEVETEGPYAGRRLGETRARTRTGASVVAIVRGEEVTPSPGPGRVLLPGDVLVVIGTHDGIAAVERLIRGG</sequence>
<dbReference type="Proteomes" id="UP001501147">
    <property type="component" value="Unassembled WGS sequence"/>
</dbReference>
<evidence type="ECO:0000259" key="1">
    <source>
        <dbReference type="PROSITE" id="PS51202"/>
    </source>
</evidence>
<dbReference type="Gene3D" id="3.30.70.1450">
    <property type="entry name" value="Regulator of K+ conductance, C-terminal domain"/>
    <property type="match status" value="1"/>
</dbReference>
<name>A0ABP9BAS0_9ACTN</name>
<comment type="caution">
    <text evidence="2">The sequence shown here is derived from an EMBL/GenBank/DDBJ whole genome shotgun (WGS) entry which is preliminary data.</text>
</comment>
<evidence type="ECO:0000313" key="3">
    <source>
        <dbReference type="Proteomes" id="UP001501147"/>
    </source>
</evidence>
<dbReference type="PANTHER" id="PTHR30445">
    <property type="entry name" value="K(+)_H(+) ANTIPORTER SUBUNIT KHTT"/>
    <property type="match status" value="1"/>
</dbReference>
<dbReference type="InterPro" id="IPR036721">
    <property type="entry name" value="RCK_C_sf"/>
</dbReference>
<reference evidence="3" key="1">
    <citation type="journal article" date="2019" name="Int. J. Syst. Evol. Microbiol.">
        <title>The Global Catalogue of Microorganisms (GCM) 10K type strain sequencing project: providing services to taxonomists for standard genome sequencing and annotation.</title>
        <authorList>
            <consortium name="The Broad Institute Genomics Platform"/>
            <consortium name="The Broad Institute Genome Sequencing Center for Infectious Disease"/>
            <person name="Wu L."/>
            <person name="Ma J."/>
        </authorList>
    </citation>
    <scope>NUCLEOTIDE SEQUENCE [LARGE SCALE GENOMIC DNA]</scope>
    <source>
        <strain evidence="3">JCM 18324</strain>
    </source>
</reference>
<dbReference type="PANTHER" id="PTHR30445:SF8">
    <property type="entry name" value="K(+)_H(+) ANTIPORTER SUBUNIT KHTT"/>
    <property type="match status" value="1"/>
</dbReference>
<organism evidence="2 3">
    <name type="scientific">Streptomyces sanyensis</name>
    <dbReference type="NCBI Taxonomy" id="568869"/>
    <lineage>
        <taxon>Bacteria</taxon>
        <taxon>Bacillati</taxon>
        <taxon>Actinomycetota</taxon>
        <taxon>Actinomycetes</taxon>
        <taxon>Kitasatosporales</taxon>
        <taxon>Streptomycetaceae</taxon>
        <taxon>Streptomyces</taxon>
    </lineage>
</organism>
<dbReference type="Pfam" id="PF25991">
    <property type="entry name" value="KhtT_N"/>
    <property type="match status" value="1"/>
</dbReference>
<dbReference type="InterPro" id="IPR050144">
    <property type="entry name" value="AAE_transporter"/>
</dbReference>
<evidence type="ECO:0000313" key="2">
    <source>
        <dbReference type="EMBL" id="GAA4792976.1"/>
    </source>
</evidence>
<dbReference type="PROSITE" id="PS51202">
    <property type="entry name" value="RCK_C"/>
    <property type="match status" value="1"/>
</dbReference>
<dbReference type="InterPro" id="IPR026278">
    <property type="entry name" value="KhtT"/>
</dbReference>